<keyword evidence="4 10" id="KW-1133">Transmembrane helix</keyword>
<dbReference type="InterPro" id="IPR011162">
    <property type="entry name" value="MHC_I/II-like_Ag-recog"/>
</dbReference>
<dbReference type="EMBL" id="AAPE02058239">
    <property type="status" value="NOT_ANNOTATED_CDS"/>
    <property type="molecule type" value="Genomic_DNA"/>
</dbReference>
<dbReference type="SUPFAM" id="SSF54452">
    <property type="entry name" value="MHC antigen-recognition domain"/>
    <property type="match status" value="1"/>
</dbReference>
<dbReference type="InterPro" id="IPR007110">
    <property type="entry name" value="Ig-like_dom"/>
</dbReference>
<dbReference type="InterPro" id="IPR036179">
    <property type="entry name" value="Ig-like_dom_sf"/>
</dbReference>
<dbReference type="STRING" id="59463.ENSMLUP00000017697"/>
<keyword evidence="5" id="KW-1064">Adaptive immunity</keyword>
<dbReference type="eggNOG" id="ENOG502RYBQ">
    <property type="taxonomic scope" value="Eukaryota"/>
</dbReference>
<dbReference type="GO" id="GO:0002504">
    <property type="term" value="P:antigen processing and presentation of peptide or polysaccharide antigen via MHC class II"/>
    <property type="evidence" value="ECO:0007669"/>
    <property type="project" value="UniProtKB-KW"/>
</dbReference>
<dbReference type="InterPro" id="IPR013783">
    <property type="entry name" value="Ig-like_fold"/>
</dbReference>
<dbReference type="Pfam" id="PF00969">
    <property type="entry name" value="MHC_II_beta"/>
    <property type="match status" value="1"/>
</dbReference>
<dbReference type="InterPro" id="IPR014745">
    <property type="entry name" value="MHC_II_a/b_N"/>
</dbReference>
<dbReference type="InterPro" id="IPR050160">
    <property type="entry name" value="MHC/Immunoglobulin"/>
</dbReference>
<evidence type="ECO:0000313" key="13">
    <source>
        <dbReference type="Ensembl" id="ENSMLUP00000017697.1"/>
    </source>
</evidence>
<evidence type="ECO:0000256" key="8">
    <source>
        <dbReference type="ARBA" id="ARBA00023180"/>
    </source>
</evidence>
<dbReference type="CDD" id="cd21000">
    <property type="entry name" value="IgC1_MHC_II_beta_HLA-DR"/>
    <property type="match status" value="1"/>
</dbReference>
<organism evidence="13 14">
    <name type="scientific">Myotis lucifugus</name>
    <name type="common">Little brown bat</name>
    <dbReference type="NCBI Taxonomy" id="59463"/>
    <lineage>
        <taxon>Eukaryota</taxon>
        <taxon>Metazoa</taxon>
        <taxon>Chordata</taxon>
        <taxon>Craniata</taxon>
        <taxon>Vertebrata</taxon>
        <taxon>Euteleostomi</taxon>
        <taxon>Mammalia</taxon>
        <taxon>Eutheria</taxon>
        <taxon>Laurasiatheria</taxon>
        <taxon>Chiroptera</taxon>
        <taxon>Yangochiroptera</taxon>
        <taxon>Vespertilionidae</taxon>
        <taxon>Myotis</taxon>
    </lineage>
</organism>
<dbReference type="InterPro" id="IPR000353">
    <property type="entry name" value="MHC_II_b_N"/>
</dbReference>
<dbReference type="FunFam" id="2.60.40.10:FF:000116">
    <property type="entry name" value="HLA class II histocompatibility antigen, DRB1-1 beta chain"/>
    <property type="match status" value="1"/>
</dbReference>
<dbReference type="PANTHER" id="PTHR19944">
    <property type="entry name" value="MHC CLASS II-RELATED"/>
    <property type="match status" value="1"/>
</dbReference>
<dbReference type="PROSITE" id="PS00290">
    <property type="entry name" value="IG_MHC"/>
    <property type="match status" value="1"/>
</dbReference>
<dbReference type="AlphaFoldDB" id="G1Q1W4"/>
<evidence type="ECO:0000256" key="1">
    <source>
        <dbReference type="ARBA" id="ARBA00004479"/>
    </source>
</evidence>
<dbReference type="InParanoid" id="G1Q1W4"/>
<dbReference type="PANTHER" id="PTHR19944:SF99">
    <property type="entry name" value="HLA CLASS II HISTOCOMPATIBILITY ANTIGEN, DRB1 BETA CHAIN"/>
    <property type="match status" value="1"/>
</dbReference>
<proteinExistence type="predicted"/>
<dbReference type="Gene3D" id="2.60.40.10">
    <property type="entry name" value="Immunoglobulins"/>
    <property type="match status" value="1"/>
</dbReference>
<evidence type="ECO:0000256" key="5">
    <source>
        <dbReference type="ARBA" id="ARBA00023130"/>
    </source>
</evidence>
<keyword evidence="6 10" id="KW-0472">Membrane</keyword>
<evidence type="ECO:0000259" key="12">
    <source>
        <dbReference type="PROSITE" id="PS50835"/>
    </source>
</evidence>
<evidence type="ECO:0000256" key="4">
    <source>
        <dbReference type="ARBA" id="ARBA00022989"/>
    </source>
</evidence>
<feature type="transmembrane region" description="Helical" evidence="10">
    <location>
        <begin position="232"/>
        <end position="254"/>
    </location>
</feature>
<dbReference type="Pfam" id="PF07654">
    <property type="entry name" value="C1-set"/>
    <property type="match status" value="1"/>
</dbReference>
<evidence type="ECO:0000256" key="10">
    <source>
        <dbReference type="SAM" id="Phobius"/>
    </source>
</evidence>
<dbReference type="OMA" id="MRNMRNM"/>
<evidence type="ECO:0000256" key="9">
    <source>
        <dbReference type="ARBA" id="ARBA00023182"/>
    </source>
</evidence>
<dbReference type="SUPFAM" id="SSF48726">
    <property type="entry name" value="Immunoglobulin"/>
    <property type="match status" value="1"/>
</dbReference>
<evidence type="ECO:0000256" key="3">
    <source>
        <dbReference type="ARBA" id="ARBA00022859"/>
    </source>
</evidence>
<dbReference type="PROSITE" id="PS50835">
    <property type="entry name" value="IG_LIKE"/>
    <property type="match status" value="1"/>
</dbReference>
<name>G1Q1W4_MYOLU</name>
<evidence type="ECO:0000256" key="6">
    <source>
        <dbReference type="ARBA" id="ARBA00023136"/>
    </source>
</evidence>
<dbReference type="Proteomes" id="UP000001074">
    <property type="component" value="Unassembled WGS sequence"/>
</dbReference>
<dbReference type="GeneTree" id="ENSGT00940000155371"/>
<dbReference type="Gene3D" id="3.10.320.10">
    <property type="entry name" value="Class II Histocompatibility Antigen, M Beta Chain, Chain B, domain 1"/>
    <property type="match status" value="1"/>
</dbReference>
<reference evidence="13" key="3">
    <citation type="submission" date="2025-09" db="UniProtKB">
        <authorList>
            <consortium name="Ensembl"/>
        </authorList>
    </citation>
    <scope>IDENTIFICATION</scope>
</reference>
<accession>G1Q1W4</accession>
<dbReference type="InterPro" id="IPR003006">
    <property type="entry name" value="Ig/MHC_CS"/>
</dbReference>
<feature type="chain" id="PRO_5003417836" description="Ig-like domain-containing protein" evidence="11">
    <location>
        <begin position="30"/>
        <end position="270"/>
    </location>
</feature>
<dbReference type="FunCoup" id="G1Q1W4">
    <property type="interactions" value="181"/>
</dbReference>
<dbReference type="GO" id="GO:0002250">
    <property type="term" value="P:adaptive immune response"/>
    <property type="evidence" value="ECO:0007669"/>
    <property type="project" value="UniProtKB-KW"/>
</dbReference>
<keyword evidence="7" id="KW-1015">Disulfide bond</keyword>
<dbReference type="SMART" id="SM00921">
    <property type="entry name" value="MHC_II_beta"/>
    <property type="match status" value="1"/>
</dbReference>
<protein>
    <recommendedName>
        <fullName evidence="12">Ig-like domain-containing protein</fullName>
    </recommendedName>
</protein>
<keyword evidence="3" id="KW-0391">Immunity</keyword>
<keyword evidence="14" id="KW-1185">Reference proteome</keyword>
<evidence type="ECO:0000256" key="11">
    <source>
        <dbReference type="SAM" id="SignalP"/>
    </source>
</evidence>
<dbReference type="SMART" id="SM00407">
    <property type="entry name" value="IGc1"/>
    <property type="match status" value="1"/>
</dbReference>
<evidence type="ECO:0000256" key="7">
    <source>
        <dbReference type="ARBA" id="ARBA00023157"/>
    </source>
</evidence>
<keyword evidence="2 10" id="KW-0812">Transmembrane</keyword>
<reference evidence="13 14" key="1">
    <citation type="journal article" date="2011" name="Nature">
        <title>A high-resolution map of human evolutionary constraint using 29 mammals.</title>
        <authorList>
            <person name="Lindblad-Toh K."/>
            <person name="Garber M."/>
            <person name="Zuk O."/>
            <person name="Lin M.F."/>
            <person name="Parker B.J."/>
            <person name="Washietl S."/>
            <person name="Kheradpour P."/>
            <person name="Ernst J."/>
            <person name="Jordan G."/>
            <person name="Mauceli E."/>
            <person name="Ward L.D."/>
            <person name="Lowe C.B."/>
            <person name="Holloway A.K."/>
            <person name="Clamp M."/>
            <person name="Gnerre S."/>
            <person name="Alfoldi J."/>
            <person name="Beal K."/>
            <person name="Chang J."/>
            <person name="Clawson H."/>
            <person name="Cuff J."/>
            <person name="Di Palma F."/>
            <person name="Fitzgerald S."/>
            <person name="Flicek P."/>
            <person name="Guttman M."/>
            <person name="Hubisz M.J."/>
            <person name="Jaffe D.B."/>
            <person name="Jungreis I."/>
            <person name="Kent W.J."/>
            <person name="Kostka D."/>
            <person name="Lara M."/>
            <person name="Martins A.L."/>
            <person name="Massingham T."/>
            <person name="Moltke I."/>
            <person name="Raney B.J."/>
            <person name="Rasmussen M.D."/>
            <person name="Robinson J."/>
            <person name="Stark A."/>
            <person name="Vilella A.J."/>
            <person name="Wen J."/>
            <person name="Xie X."/>
            <person name="Zody M.C."/>
            <person name="Baldwin J."/>
            <person name="Bloom T."/>
            <person name="Chin C.W."/>
            <person name="Heiman D."/>
            <person name="Nicol R."/>
            <person name="Nusbaum C."/>
            <person name="Young S."/>
            <person name="Wilkinson J."/>
            <person name="Worley K.C."/>
            <person name="Kovar C.L."/>
            <person name="Muzny D.M."/>
            <person name="Gibbs R.A."/>
            <person name="Cree A."/>
            <person name="Dihn H.H."/>
            <person name="Fowler G."/>
            <person name="Jhangiani S."/>
            <person name="Joshi V."/>
            <person name="Lee S."/>
            <person name="Lewis L.R."/>
            <person name="Nazareth L.V."/>
            <person name="Okwuonu G."/>
            <person name="Santibanez J."/>
            <person name="Warren W.C."/>
            <person name="Mardis E.R."/>
            <person name="Weinstock G.M."/>
            <person name="Wilson R.K."/>
            <person name="Delehaunty K."/>
            <person name="Dooling D."/>
            <person name="Fronik C."/>
            <person name="Fulton L."/>
            <person name="Fulton B."/>
            <person name="Graves T."/>
            <person name="Minx P."/>
            <person name="Sodergren E."/>
            <person name="Birney E."/>
            <person name="Margulies E.H."/>
            <person name="Herrero J."/>
            <person name="Green E.D."/>
            <person name="Haussler D."/>
            <person name="Siepel A."/>
            <person name="Goldman N."/>
            <person name="Pollard K.S."/>
            <person name="Pedersen J.S."/>
            <person name="Lander E.S."/>
            <person name="Kellis M."/>
        </authorList>
    </citation>
    <scope>NUCLEOTIDE SEQUENCE [LARGE SCALE GENOMIC DNA]</scope>
</reference>
<dbReference type="FunFam" id="3.10.320.10:FF:000001">
    <property type="entry name" value="HLA class II histocompatibility antigen, DRB1-1 beta chain"/>
    <property type="match status" value="1"/>
</dbReference>
<keyword evidence="8" id="KW-0325">Glycoprotein</keyword>
<evidence type="ECO:0000313" key="14">
    <source>
        <dbReference type="Proteomes" id="UP000001074"/>
    </source>
</evidence>
<feature type="signal peptide" evidence="11">
    <location>
        <begin position="1"/>
        <end position="29"/>
    </location>
</feature>
<keyword evidence="9" id="KW-0491">MHC II</keyword>
<comment type="subcellular location">
    <subcellularLocation>
        <location evidence="1">Membrane</location>
        <topology evidence="1">Single-pass type I membrane protein</topology>
    </subcellularLocation>
</comment>
<keyword evidence="11" id="KW-0732">Signal</keyword>
<feature type="domain" description="Ig-like" evidence="12">
    <location>
        <begin position="130"/>
        <end position="218"/>
    </location>
</feature>
<dbReference type="GO" id="GO:0042613">
    <property type="term" value="C:MHC class II protein complex"/>
    <property type="evidence" value="ECO:0007669"/>
    <property type="project" value="UniProtKB-KW"/>
</dbReference>
<reference evidence="13" key="2">
    <citation type="submission" date="2025-08" db="UniProtKB">
        <authorList>
            <consortium name="Ensembl"/>
        </authorList>
    </citation>
    <scope>IDENTIFICATION</scope>
</reference>
<dbReference type="HOGENOM" id="CLU_047501_13_1_1"/>
<sequence>MVCLLLPGGSWMAFLTVMLMALSPPLAQAQGHSTTHFLVQAKSECYFSNGTERVRFLDGYIYNGQEYVRFDSDVGEFRAVTELGRPSAEHWNSQKDILEDARASVDTYCRCRAAYRVSEGFLCLGKISEPTVTVYPAKTQRLQHHNLLVCSVNGFYPGNIEVRWLRNGQEEEAGVVSTGLIRNGDWTFQTMVMLETVPRSGEVYTCQVQHPSRTSPVTVEWRAQSGSAQSKVLSGAGGFVLGLLFLGAGLLIYFRAQKGHSGLQPTGLLS</sequence>
<dbReference type="InterPro" id="IPR003597">
    <property type="entry name" value="Ig_C1-set"/>
</dbReference>
<evidence type="ECO:0000256" key="2">
    <source>
        <dbReference type="ARBA" id="ARBA00022692"/>
    </source>
</evidence>
<dbReference type="Ensembl" id="ENSMLUT00000027745.1">
    <property type="protein sequence ID" value="ENSMLUP00000017697.1"/>
    <property type="gene ID" value="ENSMLUG00000028956.1"/>
</dbReference>